<name>A0ABW6CMM7_9CAUL</name>
<reference evidence="1 2" key="1">
    <citation type="submission" date="2022-09" db="EMBL/GenBank/DDBJ databases">
        <title>New species of Phenylobacterium.</title>
        <authorList>
            <person name="Mieszkin S."/>
        </authorList>
    </citation>
    <scope>NUCLEOTIDE SEQUENCE [LARGE SCALE GENOMIC DNA]</scope>
    <source>
        <strain evidence="1 2">HK31-G</strain>
    </source>
</reference>
<evidence type="ECO:0000313" key="1">
    <source>
        <dbReference type="EMBL" id="MFD3263366.1"/>
    </source>
</evidence>
<dbReference type="Proteomes" id="UP001598130">
    <property type="component" value="Unassembled WGS sequence"/>
</dbReference>
<organism evidence="1 2">
    <name type="scientific">Phenylobacterium ferrooxidans</name>
    <dbReference type="NCBI Taxonomy" id="2982689"/>
    <lineage>
        <taxon>Bacteria</taxon>
        <taxon>Pseudomonadati</taxon>
        <taxon>Pseudomonadota</taxon>
        <taxon>Alphaproteobacteria</taxon>
        <taxon>Caulobacterales</taxon>
        <taxon>Caulobacteraceae</taxon>
        <taxon>Phenylobacterium</taxon>
    </lineage>
</organism>
<keyword evidence="2" id="KW-1185">Reference proteome</keyword>
<comment type="caution">
    <text evidence="1">The sequence shown here is derived from an EMBL/GenBank/DDBJ whole genome shotgun (WGS) entry which is preliminary data.</text>
</comment>
<proteinExistence type="predicted"/>
<gene>
    <name evidence="1" type="ORF">OCL97_05205</name>
</gene>
<accession>A0ABW6CMM7</accession>
<dbReference type="RefSeq" id="WP_377368220.1">
    <property type="nucleotide sequence ID" value="NZ_JAOTJD010000006.1"/>
</dbReference>
<sequence>MTLNPVRAYRRWRRAQEEALDEAHMLRRRHGEAALDAARAKLSREDLSSWGRRVLQETVKVLEKA</sequence>
<protein>
    <submittedName>
        <fullName evidence="1">Uncharacterized protein</fullName>
    </submittedName>
</protein>
<dbReference type="EMBL" id="JAOTJD010000006">
    <property type="protein sequence ID" value="MFD3263366.1"/>
    <property type="molecule type" value="Genomic_DNA"/>
</dbReference>
<evidence type="ECO:0000313" key="2">
    <source>
        <dbReference type="Proteomes" id="UP001598130"/>
    </source>
</evidence>